<evidence type="ECO:0000256" key="1">
    <source>
        <dbReference type="SAM" id="MobiDB-lite"/>
    </source>
</evidence>
<evidence type="ECO:0000313" key="2">
    <source>
        <dbReference type="EMBL" id="TFJ82121.1"/>
    </source>
</evidence>
<keyword evidence="3" id="KW-1185">Reference proteome</keyword>
<gene>
    <name evidence="2" type="ORF">NSK_006450</name>
</gene>
<accession>A0A4D9CS88</accession>
<name>A0A4D9CS88_9STRA</name>
<dbReference type="Proteomes" id="UP000355283">
    <property type="component" value="Unassembled WGS sequence"/>
</dbReference>
<proteinExistence type="predicted"/>
<sequence>MEGKAPPQASEAGEDGGGILEQDLPGGWRGEAGRRLAWRGGAAGHLEDEGEGGDERAGRAATDAVAGCGERGEAVEEGCHRIHGEGGEPRCRVRGAGEQAGAWSQVPAGSWWEEGGGRQGIGCEVGGGRLPALACLQGLLVALDKVLRGQACFRRKAAVPGLGLAVTVPTNASVATVAGSLGERASSSRFLPVVETLMSVAVEDSFAAGVEDKLDEVRWHSFGLAVAVPMAVMCLEGGAPEGAAETCRGVRYPWEEGRTFSLPGSKKCLGLISVMRT</sequence>
<evidence type="ECO:0000313" key="3">
    <source>
        <dbReference type="Proteomes" id="UP000355283"/>
    </source>
</evidence>
<protein>
    <submittedName>
        <fullName evidence="2">Uncharacterized protein</fullName>
    </submittedName>
</protein>
<organism evidence="2 3">
    <name type="scientific">Nannochloropsis salina CCMP1776</name>
    <dbReference type="NCBI Taxonomy" id="1027361"/>
    <lineage>
        <taxon>Eukaryota</taxon>
        <taxon>Sar</taxon>
        <taxon>Stramenopiles</taxon>
        <taxon>Ochrophyta</taxon>
        <taxon>Eustigmatophyceae</taxon>
        <taxon>Eustigmatales</taxon>
        <taxon>Monodopsidaceae</taxon>
        <taxon>Microchloropsis</taxon>
        <taxon>Microchloropsis salina</taxon>
    </lineage>
</organism>
<dbReference type="AlphaFoldDB" id="A0A4D9CS88"/>
<dbReference type="EMBL" id="SDOX01000119">
    <property type="protein sequence ID" value="TFJ82121.1"/>
    <property type="molecule type" value="Genomic_DNA"/>
</dbReference>
<comment type="caution">
    <text evidence="2">The sequence shown here is derived from an EMBL/GenBank/DDBJ whole genome shotgun (WGS) entry which is preliminary data.</text>
</comment>
<reference evidence="2 3" key="1">
    <citation type="submission" date="2019-01" db="EMBL/GenBank/DDBJ databases">
        <title>Nuclear Genome Assembly of the Microalgal Biofuel strain Nannochloropsis salina CCMP1776.</title>
        <authorList>
            <person name="Hovde B."/>
        </authorList>
    </citation>
    <scope>NUCLEOTIDE SEQUENCE [LARGE SCALE GENOMIC DNA]</scope>
    <source>
        <strain evidence="2 3">CCMP1776</strain>
    </source>
</reference>
<feature type="region of interest" description="Disordered" evidence="1">
    <location>
        <begin position="1"/>
        <end position="32"/>
    </location>
</feature>